<protein>
    <submittedName>
        <fullName evidence="1">Uncharacterized protein</fullName>
    </submittedName>
</protein>
<name>A0ABV4K0A1_9BACT</name>
<keyword evidence="2" id="KW-1185">Reference proteome</keyword>
<evidence type="ECO:0000313" key="1">
    <source>
        <dbReference type="EMBL" id="MEZ7196370.1"/>
    </source>
</evidence>
<organism evidence="1 2">
    <name type="scientific">Pseudodesulfovibrio karagichevae</name>
    <dbReference type="NCBI Taxonomy" id="3239305"/>
    <lineage>
        <taxon>Bacteria</taxon>
        <taxon>Pseudomonadati</taxon>
        <taxon>Thermodesulfobacteriota</taxon>
        <taxon>Desulfovibrionia</taxon>
        <taxon>Desulfovibrionales</taxon>
        <taxon>Desulfovibrionaceae</taxon>
    </lineage>
</organism>
<reference evidence="1 2" key="1">
    <citation type="submission" date="2024-08" db="EMBL/GenBank/DDBJ databases">
        <title>Sulfate-reducing bacteria isolated from formation water of the oil field in Kazakhstan and description of Pseudodesulfovibrio sp.</title>
        <authorList>
            <person name="Bidzhieva S.K."/>
            <person name="Tourova T.P."/>
            <person name="Grouzdev D.S."/>
            <person name="Beletsky A.V."/>
            <person name="Sokolova D.S."/>
            <person name="Samigullina S.R."/>
            <person name="Poltaraus A.B."/>
            <person name="Avtukh A.N."/>
            <person name="Tereshina V.M."/>
            <person name="Zhaparov N.S."/>
            <person name="Mardanov A.V."/>
            <person name="Nazina T.N."/>
        </authorList>
    </citation>
    <scope>NUCLEOTIDE SEQUENCE [LARGE SCALE GENOMIC DNA]</scope>
    <source>
        <strain evidence="1 2">9FUS</strain>
    </source>
</reference>
<comment type="caution">
    <text evidence="1">The sequence shown here is derived from an EMBL/GenBank/DDBJ whole genome shotgun (WGS) entry which is preliminary data.</text>
</comment>
<dbReference type="EMBL" id="JBGLYH010000012">
    <property type="protein sequence ID" value="MEZ7196370.1"/>
    <property type="molecule type" value="Genomic_DNA"/>
</dbReference>
<proteinExistence type="predicted"/>
<evidence type="ECO:0000313" key="2">
    <source>
        <dbReference type="Proteomes" id="UP001568698"/>
    </source>
</evidence>
<accession>A0ABV4K0A1</accession>
<dbReference type="RefSeq" id="WP_371385903.1">
    <property type="nucleotide sequence ID" value="NZ_JBGLYH010000012.1"/>
</dbReference>
<sequence length="219" mass="22947">MAESAPSHNSMQVDLPEPGKVAEYTLFPDVPVKFGFFVSEVLFSCDGKNLVLTGEHGGVVIFKDYQSMAQEGSLPVFELHGGEQVPGDIYLFAFSNTALDVETAAGPLTDHNEGVQIEDYTDSKGGLISGGDEHSALDSVHVHGSGVQAGHGVLTYSELFSGGHDELFLHHGDAAGYVPALFGAGHCAGTAGLTACSLADSFDPLGDALQNAMDFHHVL</sequence>
<gene>
    <name evidence="1" type="ORF">AB6M95_06380</name>
</gene>
<dbReference type="Proteomes" id="UP001568698">
    <property type="component" value="Unassembled WGS sequence"/>
</dbReference>